<comment type="catalytic activity">
    <reaction evidence="5">
        <text>L-methionyl-tRNA(fMet) + (6R)-10-formyltetrahydrofolate = N-formyl-L-methionyl-tRNA(fMet) + (6S)-5,6,7,8-tetrahydrofolate + H(+)</text>
        <dbReference type="Rhea" id="RHEA:24380"/>
        <dbReference type="Rhea" id="RHEA-COMP:9952"/>
        <dbReference type="Rhea" id="RHEA-COMP:9953"/>
        <dbReference type="ChEBI" id="CHEBI:15378"/>
        <dbReference type="ChEBI" id="CHEBI:57453"/>
        <dbReference type="ChEBI" id="CHEBI:78530"/>
        <dbReference type="ChEBI" id="CHEBI:78844"/>
        <dbReference type="ChEBI" id="CHEBI:195366"/>
        <dbReference type="EC" id="2.1.2.9"/>
    </reaction>
</comment>
<dbReference type="Pfam" id="PF00551">
    <property type="entry name" value="Formyl_trans_N"/>
    <property type="match status" value="1"/>
</dbReference>
<comment type="function">
    <text evidence="5">Attaches a formyl group to the free amino group of methionyl-tRNA(fMet). The formyl group appears to play a dual role in the initiator identity of N-formylmethionyl-tRNA by promoting its recognition by IF2 and preventing the misappropriation of this tRNA by the elongation apparatus.</text>
</comment>
<evidence type="ECO:0000313" key="8">
    <source>
        <dbReference type="EMBL" id="KYH33805.1"/>
    </source>
</evidence>
<evidence type="ECO:0000256" key="5">
    <source>
        <dbReference type="HAMAP-Rule" id="MF_00182"/>
    </source>
</evidence>
<dbReference type="InterPro" id="IPR011034">
    <property type="entry name" value="Formyl_transferase-like_C_sf"/>
</dbReference>
<dbReference type="SUPFAM" id="SSF50486">
    <property type="entry name" value="FMT C-terminal domain-like"/>
    <property type="match status" value="1"/>
</dbReference>
<sequence>MFLRIIFIGQAPFGKDCLQALLDQGEEIAGVLTVPDRPGQKGPNPVKELALERGLPLLQPARLKEPEAMQWVKNLRPDLLVLAFVTDIVPKAMIDLATYGGINYHPSLLPKYRGGSAMNWAIINGETETGVTIHQIDAGIDTGPIILQQKVAIDPDDTVKSLYFEKLYPLGVQMVAEAVRLIREGKANPVPQDERQASFQPVIKEADVQIDWRQSTQKIYNLIRGSNPHPGAWTTFRGEKLKIWEARPYRAYGNPGTVVEIPGEEGFVIATGDGAILARRVQYGSSPDKTLALQFVANAAIRPGEQVRI</sequence>
<dbReference type="InterPro" id="IPR041711">
    <property type="entry name" value="Met-tRNA-FMT_N"/>
</dbReference>
<dbReference type="Pfam" id="PF02911">
    <property type="entry name" value="Formyl_trans_C"/>
    <property type="match status" value="1"/>
</dbReference>
<comment type="similarity">
    <text evidence="1 5">Belongs to the Fmt family.</text>
</comment>
<keyword evidence="4 5" id="KW-0648">Protein biosynthesis</keyword>
<evidence type="ECO:0000256" key="1">
    <source>
        <dbReference type="ARBA" id="ARBA00010699"/>
    </source>
</evidence>
<evidence type="ECO:0000313" key="9">
    <source>
        <dbReference type="Proteomes" id="UP000075670"/>
    </source>
</evidence>
<dbReference type="InterPro" id="IPR044135">
    <property type="entry name" value="Met-tRNA-FMT_C"/>
</dbReference>
<evidence type="ECO:0000256" key="3">
    <source>
        <dbReference type="ARBA" id="ARBA00022679"/>
    </source>
</evidence>
<gene>
    <name evidence="8" type="primary">fmt_1</name>
    <name evidence="5" type="synonym">fmt</name>
    <name evidence="8" type="ORF">MOMUL_05210</name>
</gene>
<dbReference type="HAMAP" id="MF_00182">
    <property type="entry name" value="Formyl_trans"/>
    <property type="match status" value="1"/>
</dbReference>
<feature type="binding site" evidence="5">
    <location>
        <begin position="107"/>
        <end position="110"/>
    </location>
    <ligand>
        <name>(6S)-5,6,7,8-tetrahydrofolate</name>
        <dbReference type="ChEBI" id="CHEBI:57453"/>
    </ligand>
</feature>
<dbReference type="GO" id="GO:0005829">
    <property type="term" value="C:cytosol"/>
    <property type="evidence" value="ECO:0007669"/>
    <property type="project" value="TreeGrafter"/>
</dbReference>
<dbReference type="Proteomes" id="UP000075670">
    <property type="component" value="Unassembled WGS sequence"/>
</dbReference>
<dbReference type="InterPro" id="IPR036477">
    <property type="entry name" value="Formyl_transf_N_sf"/>
</dbReference>
<comment type="caution">
    <text evidence="8">The sequence shown here is derived from an EMBL/GenBank/DDBJ whole genome shotgun (WGS) entry which is preliminary data.</text>
</comment>
<dbReference type="NCBIfam" id="TIGR00460">
    <property type="entry name" value="fmt"/>
    <property type="match status" value="1"/>
</dbReference>
<keyword evidence="9" id="KW-1185">Reference proteome</keyword>
<dbReference type="SUPFAM" id="SSF53328">
    <property type="entry name" value="Formyltransferase"/>
    <property type="match status" value="1"/>
</dbReference>
<dbReference type="PATRIC" id="fig|1122241.3.peg.550"/>
<name>A0A151B1L0_9FIRM</name>
<evidence type="ECO:0000259" key="7">
    <source>
        <dbReference type="Pfam" id="PF02911"/>
    </source>
</evidence>
<dbReference type="AlphaFoldDB" id="A0A151B1L0"/>
<dbReference type="GO" id="GO:0004479">
    <property type="term" value="F:methionyl-tRNA formyltransferase activity"/>
    <property type="evidence" value="ECO:0007669"/>
    <property type="project" value="UniProtKB-UniRule"/>
</dbReference>
<evidence type="ECO:0000259" key="6">
    <source>
        <dbReference type="Pfam" id="PF00551"/>
    </source>
</evidence>
<protein>
    <recommendedName>
        <fullName evidence="2 5">Methionyl-tRNA formyltransferase</fullName>
        <ecNumber evidence="2 5">2.1.2.9</ecNumber>
    </recommendedName>
</protein>
<feature type="domain" description="Formyl transferase C-terminal" evidence="7">
    <location>
        <begin position="203"/>
        <end position="283"/>
    </location>
</feature>
<reference evidence="8 9" key="1">
    <citation type="submission" date="2016-02" db="EMBL/GenBank/DDBJ databases">
        <title>Genome sequence of Moorella mulderi DSM 14980.</title>
        <authorList>
            <person name="Poehlein A."/>
            <person name="Daniel R."/>
        </authorList>
    </citation>
    <scope>NUCLEOTIDE SEQUENCE [LARGE SCALE GENOMIC DNA]</scope>
    <source>
        <strain evidence="8 9">DSM 14980</strain>
    </source>
</reference>
<accession>A0A151B1L0</accession>
<dbReference type="PANTHER" id="PTHR11138">
    <property type="entry name" value="METHIONYL-TRNA FORMYLTRANSFERASE"/>
    <property type="match status" value="1"/>
</dbReference>
<feature type="domain" description="Formyl transferase N-terminal" evidence="6">
    <location>
        <begin position="4"/>
        <end position="163"/>
    </location>
</feature>
<keyword evidence="3 5" id="KW-0808">Transferase</keyword>
<evidence type="ECO:0000256" key="2">
    <source>
        <dbReference type="ARBA" id="ARBA00012261"/>
    </source>
</evidence>
<organism evidence="8 9">
    <name type="scientific">Moorella mulderi DSM 14980</name>
    <dbReference type="NCBI Taxonomy" id="1122241"/>
    <lineage>
        <taxon>Bacteria</taxon>
        <taxon>Bacillati</taxon>
        <taxon>Bacillota</taxon>
        <taxon>Clostridia</taxon>
        <taxon>Neomoorellales</taxon>
        <taxon>Neomoorellaceae</taxon>
        <taxon>Neomoorella</taxon>
    </lineage>
</organism>
<dbReference type="EC" id="2.1.2.9" evidence="2 5"/>
<dbReference type="InterPro" id="IPR005793">
    <property type="entry name" value="Formyl_trans_C"/>
</dbReference>
<dbReference type="InterPro" id="IPR005794">
    <property type="entry name" value="Fmt"/>
</dbReference>
<dbReference type="CDD" id="cd08646">
    <property type="entry name" value="FMT_core_Met-tRNA-FMT_N"/>
    <property type="match status" value="1"/>
</dbReference>
<dbReference type="CDD" id="cd08704">
    <property type="entry name" value="Met_tRNA_FMT_C"/>
    <property type="match status" value="1"/>
</dbReference>
<dbReference type="InterPro" id="IPR002376">
    <property type="entry name" value="Formyl_transf_N"/>
</dbReference>
<dbReference type="PANTHER" id="PTHR11138:SF5">
    <property type="entry name" value="METHIONYL-TRNA FORMYLTRANSFERASE, MITOCHONDRIAL"/>
    <property type="match status" value="1"/>
</dbReference>
<proteinExistence type="inferred from homology"/>
<dbReference type="Gene3D" id="3.40.50.12230">
    <property type="match status" value="1"/>
</dbReference>
<dbReference type="EMBL" id="LTBC01000001">
    <property type="protein sequence ID" value="KYH33805.1"/>
    <property type="molecule type" value="Genomic_DNA"/>
</dbReference>
<evidence type="ECO:0000256" key="4">
    <source>
        <dbReference type="ARBA" id="ARBA00022917"/>
    </source>
</evidence>